<sequence length="222" mass="23967">MWTTIECSLMCSATVETLSPPPRHSHVATASRHHSGGARVFSPACRPAPRNSPPRSTVLFTGTAGDSRKLDAAFRASLLGERPLSVDPAHWILTVLPSLSPAAVTMRLLVFVFLPAFVLANDLDEEVGSVLFYPAPVCFSRLLHRLIKEGISAEPAPDIRALRAARPHPLLPTAARGFPPIGPGPDAHNGVLTYSARTLRICAHNLATPIFFLHNLRSRAIL</sequence>
<comment type="caution">
    <text evidence="1">The sequence shown here is derived from an EMBL/GenBank/DDBJ whole genome shotgun (WGS) entry which is preliminary data.</text>
</comment>
<protein>
    <submittedName>
        <fullName evidence="1">Uncharacterized protein</fullName>
    </submittedName>
</protein>
<gene>
    <name evidence="1" type="ORF">AB1Y20_019238</name>
</gene>
<evidence type="ECO:0000313" key="2">
    <source>
        <dbReference type="Proteomes" id="UP001515480"/>
    </source>
</evidence>
<proteinExistence type="predicted"/>
<name>A0AB34JR55_PRYPA</name>
<evidence type="ECO:0000313" key="1">
    <source>
        <dbReference type="EMBL" id="KAL1524340.1"/>
    </source>
</evidence>
<organism evidence="1 2">
    <name type="scientific">Prymnesium parvum</name>
    <name type="common">Toxic golden alga</name>
    <dbReference type="NCBI Taxonomy" id="97485"/>
    <lineage>
        <taxon>Eukaryota</taxon>
        <taxon>Haptista</taxon>
        <taxon>Haptophyta</taxon>
        <taxon>Prymnesiophyceae</taxon>
        <taxon>Prymnesiales</taxon>
        <taxon>Prymnesiaceae</taxon>
        <taxon>Prymnesium</taxon>
    </lineage>
</organism>
<dbReference type="EMBL" id="JBGBPQ010000005">
    <property type="protein sequence ID" value="KAL1524340.1"/>
    <property type="molecule type" value="Genomic_DNA"/>
</dbReference>
<dbReference type="AlphaFoldDB" id="A0AB34JR55"/>
<reference evidence="1 2" key="1">
    <citation type="journal article" date="2024" name="Science">
        <title>Giant polyketide synthase enzymes in the biosynthesis of giant marine polyether toxins.</title>
        <authorList>
            <person name="Fallon T.R."/>
            <person name="Shende V.V."/>
            <person name="Wierzbicki I.H."/>
            <person name="Pendleton A.L."/>
            <person name="Watervoot N.F."/>
            <person name="Auber R.P."/>
            <person name="Gonzalez D.J."/>
            <person name="Wisecaver J.H."/>
            <person name="Moore B.S."/>
        </authorList>
    </citation>
    <scope>NUCLEOTIDE SEQUENCE [LARGE SCALE GENOMIC DNA]</scope>
    <source>
        <strain evidence="1 2">12B1</strain>
    </source>
</reference>
<dbReference type="Proteomes" id="UP001515480">
    <property type="component" value="Unassembled WGS sequence"/>
</dbReference>
<keyword evidence="2" id="KW-1185">Reference proteome</keyword>
<accession>A0AB34JR55</accession>